<dbReference type="Gene3D" id="3.20.20.140">
    <property type="entry name" value="Metal-dependent hydrolases"/>
    <property type="match status" value="1"/>
</dbReference>
<dbReference type="PANTHER" id="PTHR21240:SF28">
    <property type="entry name" value="ISO-OROTATE DECARBOXYLASE (EUROFUNG)"/>
    <property type="match status" value="1"/>
</dbReference>
<dbReference type="AlphaFoldDB" id="A0A427T1I4"/>
<name>A0A427T1I4_9PSEU</name>
<dbReference type="InterPro" id="IPR006680">
    <property type="entry name" value="Amidohydro-rel"/>
</dbReference>
<keyword evidence="1" id="KW-0456">Lyase</keyword>
<accession>A0A427T1I4</accession>
<protein>
    <submittedName>
        <fullName evidence="3">Amidohydrolase</fullName>
    </submittedName>
</protein>
<dbReference type="GO" id="GO:0016831">
    <property type="term" value="F:carboxy-lyase activity"/>
    <property type="evidence" value="ECO:0007669"/>
    <property type="project" value="InterPro"/>
</dbReference>
<dbReference type="GO" id="GO:0016787">
    <property type="term" value="F:hydrolase activity"/>
    <property type="evidence" value="ECO:0007669"/>
    <property type="project" value="UniProtKB-KW"/>
</dbReference>
<evidence type="ECO:0000313" key="4">
    <source>
        <dbReference type="Proteomes" id="UP000267081"/>
    </source>
</evidence>
<dbReference type="GO" id="GO:0019748">
    <property type="term" value="P:secondary metabolic process"/>
    <property type="evidence" value="ECO:0007669"/>
    <property type="project" value="TreeGrafter"/>
</dbReference>
<evidence type="ECO:0000256" key="1">
    <source>
        <dbReference type="ARBA" id="ARBA00023239"/>
    </source>
</evidence>
<dbReference type="SUPFAM" id="SSF51556">
    <property type="entry name" value="Metallo-dependent hydrolases"/>
    <property type="match status" value="1"/>
</dbReference>
<dbReference type="GO" id="GO:0005829">
    <property type="term" value="C:cytosol"/>
    <property type="evidence" value="ECO:0007669"/>
    <property type="project" value="TreeGrafter"/>
</dbReference>
<evidence type="ECO:0000313" key="3">
    <source>
        <dbReference type="EMBL" id="RSD11838.1"/>
    </source>
</evidence>
<gene>
    <name evidence="3" type="ORF">EIY87_34380</name>
</gene>
<sequence length="331" mass="33832">MTGGIDVHAHWLPTDLFGLPPGAPYGPLRDRGGELHLGEVPLSIATRAMSDVPAIRADMAEAGLALRVLSAPPFAFPVAGPAPDYVDAFNDALAAVVAGSDGALAGLGLVPLDDAAAATTRLEGLAAAPGIAGVAIPPLLGGTSLDSGVLRHVLAECARLGLSVLVHPMQLPRPEWGGHYLANLIGNPVETATAVAALLLGGVLDALPGLRICFVHGGGCTPGLLGRWDHGWRTRPDVRRDSGRPPGEAVRDLWFDTVTHDPALLGLLTERAGKQAVVCGSDYPFDMAQRDPLGFATGGGLDVATLSANARAFLGRAPEPGQSRTGASGPS</sequence>
<evidence type="ECO:0000259" key="2">
    <source>
        <dbReference type="Pfam" id="PF04909"/>
    </source>
</evidence>
<comment type="caution">
    <text evidence="3">The sequence shown here is derived from an EMBL/GenBank/DDBJ whole genome shotgun (WGS) entry which is preliminary data.</text>
</comment>
<keyword evidence="3" id="KW-0378">Hydrolase</keyword>
<dbReference type="InterPro" id="IPR032465">
    <property type="entry name" value="ACMSD"/>
</dbReference>
<dbReference type="Pfam" id="PF04909">
    <property type="entry name" value="Amidohydro_2"/>
    <property type="match status" value="1"/>
</dbReference>
<dbReference type="PANTHER" id="PTHR21240">
    <property type="entry name" value="2-AMINO-3-CARBOXYLMUCONATE-6-SEMIALDEHYDE DECARBOXYLASE"/>
    <property type="match status" value="1"/>
</dbReference>
<reference evidence="3 4" key="1">
    <citation type="submission" date="2018-12" db="EMBL/GenBank/DDBJ databases">
        <title>Amycolatopsis eburnea sp. nov. actinomycete associate with arbuscular mycorrhiza fungal spore.</title>
        <authorList>
            <person name="Lumyong S."/>
            <person name="Chaiya L."/>
        </authorList>
    </citation>
    <scope>NUCLEOTIDE SEQUENCE [LARGE SCALE GENOMIC DNA]</scope>
    <source>
        <strain evidence="3 4">GLM-1</strain>
    </source>
</reference>
<dbReference type="InterPro" id="IPR032466">
    <property type="entry name" value="Metal_Hydrolase"/>
</dbReference>
<dbReference type="OrthoDB" id="8673173at2"/>
<dbReference type="Proteomes" id="UP000267081">
    <property type="component" value="Unassembled WGS sequence"/>
</dbReference>
<proteinExistence type="predicted"/>
<dbReference type="EMBL" id="RSEC01000059">
    <property type="protein sequence ID" value="RSD11838.1"/>
    <property type="molecule type" value="Genomic_DNA"/>
</dbReference>
<feature type="domain" description="Amidohydrolase-related" evidence="2">
    <location>
        <begin position="5"/>
        <end position="311"/>
    </location>
</feature>
<dbReference type="RefSeq" id="WP_125314063.1">
    <property type="nucleotide sequence ID" value="NZ_RSEC01000059.1"/>
</dbReference>
<organism evidence="3 4">
    <name type="scientific">Amycolatopsis eburnea</name>
    <dbReference type="NCBI Taxonomy" id="2267691"/>
    <lineage>
        <taxon>Bacteria</taxon>
        <taxon>Bacillati</taxon>
        <taxon>Actinomycetota</taxon>
        <taxon>Actinomycetes</taxon>
        <taxon>Pseudonocardiales</taxon>
        <taxon>Pseudonocardiaceae</taxon>
        <taxon>Amycolatopsis</taxon>
    </lineage>
</organism>
<keyword evidence="4" id="KW-1185">Reference proteome</keyword>